<dbReference type="SUPFAM" id="SSF53822">
    <property type="entry name" value="Periplasmic binding protein-like I"/>
    <property type="match status" value="1"/>
</dbReference>
<dbReference type="Gene3D" id="3.40.50.2300">
    <property type="match status" value="2"/>
</dbReference>
<keyword evidence="6" id="KW-1185">Reference proteome</keyword>
<proteinExistence type="predicted"/>
<dbReference type="PROSITE" id="PS50932">
    <property type="entry name" value="HTH_LACI_2"/>
    <property type="match status" value="1"/>
</dbReference>
<accession>A0ABY5VEH4</accession>
<dbReference type="Pfam" id="PF00356">
    <property type="entry name" value="LacI"/>
    <property type="match status" value="1"/>
</dbReference>
<protein>
    <submittedName>
        <fullName evidence="5">LacI family transcriptional regulator</fullName>
    </submittedName>
</protein>
<evidence type="ECO:0000256" key="3">
    <source>
        <dbReference type="ARBA" id="ARBA00023163"/>
    </source>
</evidence>
<dbReference type="Gene3D" id="1.10.260.40">
    <property type="entry name" value="lambda repressor-like DNA-binding domains"/>
    <property type="match status" value="1"/>
</dbReference>
<evidence type="ECO:0000259" key="4">
    <source>
        <dbReference type="PROSITE" id="PS50932"/>
    </source>
</evidence>
<keyword evidence="3" id="KW-0804">Transcription</keyword>
<name>A0ABY5VEH4_9FIRM</name>
<dbReference type="PANTHER" id="PTHR30146:SF109">
    <property type="entry name" value="HTH-TYPE TRANSCRIPTIONAL REGULATOR GALS"/>
    <property type="match status" value="1"/>
</dbReference>
<keyword evidence="2" id="KW-0238">DNA-binding</keyword>
<reference evidence="5" key="1">
    <citation type="journal article" date="2022" name="Cell">
        <title>Design, construction, and in vivo augmentation of a complex gut microbiome.</title>
        <authorList>
            <person name="Cheng A.G."/>
            <person name="Ho P.Y."/>
            <person name="Aranda-Diaz A."/>
            <person name="Jain S."/>
            <person name="Yu F.B."/>
            <person name="Meng X."/>
            <person name="Wang M."/>
            <person name="Iakiviak M."/>
            <person name="Nagashima K."/>
            <person name="Zhao A."/>
            <person name="Murugkar P."/>
            <person name="Patil A."/>
            <person name="Atabakhsh K."/>
            <person name="Weakley A."/>
            <person name="Yan J."/>
            <person name="Brumbaugh A.R."/>
            <person name="Higginbottom S."/>
            <person name="Dimas A."/>
            <person name="Shiver A.L."/>
            <person name="Deutschbauer A."/>
            <person name="Neff N."/>
            <person name="Sonnenburg J.L."/>
            <person name="Huang K.C."/>
            <person name="Fischbach M.A."/>
        </authorList>
    </citation>
    <scope>NUCLEOTIDE SEQUENCE</scope>
    <source>
        <strain evidence="5">DSM 19829</strain>
    </source>
</reference>
<dbReference type="RefSeq" id="WP_028530304.1">
    <property type="nucleotide sequence ID" value="NZ_CABLBR010000056.1"/>
</dbReference>
<dbReference type="InterPro" id="IPR028082">
    <property type="entry name" value="Peripla_BP_I"/>
</dbReference>
<dbReference type="PANTHER" id="PTHR30146">
    <property type="entry name" value="LACI-RELATED TRANSCRIPTIONAL REPRESSOR"/>
    <property type="match status" value="1"/>
</dbReference>
<dbReference type="SUPFAM" id="SSF47413">
    <property type="entry name" value="lambda repressor-like DNA-binding domains"/>
    <property type="match status" value="1"/>
</dbReference>
<dbReference type="SMART" id="SM00354">
    <property type="entry name" value="HTH_LACI"/>
    <property type="match status" value="1"/>
</dbReference>
<dbReference type="CDD" id="cd01392">
    <property type="entry name" value="HTH_LacI"/>
    <property type="match status" value="1"/>
</dbReference>
<evidence type="ECO:0000256" key="2">
    <source>
        <dbReference type="ARBA" id="ARBA00023125"/>
    </source>
</evidence>
<dbReference type="InterPro" id="IPR000843">
    <property type="entry name" value="HTH_LacI"/>
</dbReference>
<evidence type="ECO:0000256" key="1">
    <source>
        <dbReference type="ARBA" id="ARBA00023015"/>
    </source>
</evidence>
<feature type="domain" description="HTH lacI-type" evidence="4">
    <location>
        <begin position="3"/>
        <end position="58"/>
    </location>
</feature>
<evidence type="ECO:0000313" key="5">
    <source>
        <dbReference type="EMBL" id="UWP59009.1"/>
    </source>
</evidence>
<dbReference type="Pfam" id="PF13377">
    <property type="entry name" value="Peripla_BP_3"/>
    <property type="match status" value="1"/>
</dbReference>
<dbReference type="InterPro" id="IPR046335">
    <property type="entry name" value="LacI/GalR-like_sensor"/>
</dbReference>
<evidence type="ECO:0000313" key="6">
    <source>
        <dbReference type="Proteomes" id="UP001060164"/>
    </source>
</evidence>
<keyword evidence="1" id="KW-0805">Transcription regulation</keyword>
<dbReference type="EMBL" id="CP102290">
    <property type="protein sequence ID" value="UWP59009.1"/>
    <property type="molecule type" value="Genomic_DNA"/>
</dbReference>
<sequence>MKVTIRDIAKMAGTSPSSVSLVLNSKPGVRMEMRKQIEHLLLENGYTLKNQPERSLDKRNICFVYYKSTNWIANRKDNFLIRVLDGVERACSRYNCSISIINANYDNVSRVLGEIKREQSDGIIFLGTEFAHRADKIMVPKDVPFVCIDRYFEEEPINTVNIDNLGSLHAAIRYLMQLGHRRIGYLTSDLESGALEHRKRSFFEAMERMGLEVRPEYVVYLNMLREEAEKSLESYIKNQSELPTAFLACNDVMAIAAIGIFQRFGYRVPQDISVIGFDNSGICDMIVPGLTTIHADLERMGELAVERLQMMLGQDRQEILKVTVGTKLIHRETAGPAENVK</sequence>
<gene>
    <name evidence="5" type="ORF">NQ502_16805</name>
</gene>
<dbReference type="Proteomes" id="UP001060164">
    <property type="component" value="Chromosome"/>
</dbReference>
<dbReference type="InterPro" id="IPR010982">
    <property type="entry name" value="Lambda_DNA-bd_dom_sf"/>
</dbReference>
<organism evidence="5 6">
    <name type="scientific">Ruminococcus gauvreauii</name>
    <dbReference type="NCBI Taxonomy" id="438033"/>
    <lineage>
        <taxon>Bacteria</taxon>
        <taxon>Bacillati</taxon>
        <taxon>Bacillota</taxon>
        <taxon>Clostridia</taxon>
        <taxon>Eubacteriales</taxon>
        <taxon>Oscillospiraceae</taxon>
        <taxon>Ruminococcus</taxon>
    </lineage>
</organism>